<protein>
    <recommendedName>
        <fullName evidence="2">DNA helicase</fullName>
        <ecNumber evidence="2">3.6.4.12</ecNumber>
    </recommendedName>
</protein>
<gene>
    <name evidence="9" type="ORF">Fmac_027380</name>
</gene>
<dbReference type="GO" id="GO:0003678">
    <property type="term" value="F:DNA helicase activity"/>
    <property type="evidence" value="ECO:0007669"/>
    <property type="project" value="UniProtKB-EC"/>
</dbReference>
<dbReference type="InterPro" id="IPR001208">
    <property type="entry name" value="MCM_dom"/>
</dbReference>
<reference evidence="9 10" key="1">
    <citation type="submission" date="2024-08" db="EMBL/GenBank/DDBJ databases">
        <title>Insights into the chromosomal genome structure of Flemingia macrophylla.</title>
        <authorList>
            <person name="Ding Y."/>
            <person name="Zhao Y."/>
            <person name="Bi W."/>
            <person name="Wu M."/>
            <person name="Zhao G."/>
            <person name="Gong Y."/>
            <person name="Li W."/>
            <person name="Zhang P."/>
        </authorList>
    </citation>
    <scope>NUCLEOTIDE SEQUENCE [LARGE SCALE GENOMIC DNA]</scope>
    <source>
        <strain evidence="9">DYQJB</strain>
        <tissue evidence="9">Leaf</tissue>
    </source>
</reference>
<dbReference type="InterPro" id="IPR027417">
    <property type="entry name" value="P-loop_NTPase"/>
</dbReference>
<proteinExistence type="inferred from homology"/>
<evidence type="ECO:0000256" key="6">
    <source>
        <dbReference type="ARBA" id="ARBA00023125"/>
    </source>
</evidence>
<comment type="caution">
    <text evidence="9">The sequence shown here is derived from an EMBL/GenBank/DDBJ whole genome shotgun (WGS) entry which is preliminary data.</text>
</comment>
<dbReference type="GO" id="GO:0003677">
    <property type="term" value="F:DNA binding"/>
    <property type="evidence" value="ECO:0007669"/>
    <property type="project" value="UniProtKB-KW"/>
</dbReference>
<evidence type="ECO:0000256" key="2">
    <source>
        <dbReference type="ARBA" id="ARBA00012551"/>
    </source>
</evidence>
<evidence type="ECO:0000256" key="1">
    <source>
        <dbReference type="ARBA" id="ARBA00008010"/>
    </source>
</evidence>
<dbReference type="Pfam" id="PF00493">
    <property type="entry name" value="MCM"/>
    <property type="match status" value="1"/>
</dbReference>
<dbReference type="InterPro" id="IPR041562">
    <property type="entry name" value="MCM_lid"/>
</dbReference>
<feature type="domain" description="MCM C-terminal AAA(+) ATPase" evidence="7">
    <location>
        <begin position="16"/>
        <end position="44"/>
    </location>
</feature>
<keyword evidence="3" id="KW-0235">DNA replication</keyword>
<dbReference type="Pfam" id="PF17855">
    <property type="entry name" value="MCM_lid"/>
    <property type="match status" value="1"/>
</dbReference>
<dbReference type="GO" id="GO:0006260">
    <property type="term" value="P:DNA replication"/>
    <property type="evidence" value="ECO:0007669"/>
    <property type="project" value="UniProtKB-KW"/>
</dbReference>
<name>A0ABD1LHS3_9FABA</name>
<dbReference type="Proteomes" id="UP001603857">
    <property type="component" value="Unassembled WGS sequence"/>
</dbReference>
<evidence type="ECO:0000256" key="4">
    <source>
        <dbReference type="ARBA" id="ARBA00022741"/>
    </source>
</evidence>
<dbReference type="Gene3D" id="3.40.50.300">
    <property type="entry name" value="P-loop containing nucleotide triphosphate hydrolases"/>
    <property type="match status" value="2"/>
</dbReference>
<evidence type="ECO:0000313" key="9">
    <source>
        <dbReference type="EMBL" id="KAL2323001.1"/>
    </source>
</evidence>
<evidence type="ECO:0000256" key="5">
    <source>
        <dbReference type="ARBA" id="ARBA00022840"/>
    </source>
</evidence>
<keyword evidence="5" id="KW-0067">ATP-binding</keyword>
<organism evidence="9 10">
    <name type="scientific">Flemingia macrophylla</name>
    <dbReference type="NCBI Taxonomy" id="520843"/>
    <lineage>
        <taxon>Eukaryota</taxon>
        <taxon>Viridiplantae</taxon>
        <taxon>Streptophyta</taxon>
        <taxon>Embryophyta</taxon>
        <taxon>Tracheophyta</taxon>
        <taxon>Spermatophyta</taxon>
        <taxon>Magnoliopsida</taxon>
        <taxon>eudicotyledons</taxon>
        <taxon>Gunneridae</taxon>
        <taxon>Pentapetalae</taxon>
        <taxon>rosids</taxon>
        <taxon>fabids</taxon>
        <taxon>Fabales</taxon>
        <taxon>Fabaceae</taxon>
        <taxon>Papilionoideae</taxon>
        <taxon>50 kb inversion clade</taxon>
        <taxon>NPAAA clade</taxon>
        <taxon>indigoferoid/millettioid clade</taxon>
        <taxon>Phaseoleae</taxon>
        <taxon>Flemingia</taxon>
    </lineage>
</organism>
<dbReference type="AlphaFoldDB" id="A0ABD1LHS3"/>
<keyword evidence="6" id="KW-0238">DNA-binding</keyword>
<accession>A0ABD1LHS3</accession>
<sequence>MSVRVGPTQRTVNHCSRFDLIYLLLDKADEQIDRRLAKHIVSLHFEDPEVITATPRQIESLIRLSEALARICFSEKVEKCDVMEEFRLLEDVIQQSATDQATGSFSKHCYEMTFL</sequence>
<keyword evidence="10" id="KW-1185">Reference proteome</keyword>
<evidence type="ECO:0000313" key="10">
    <source>
        <dbReference type="Proteomes" id="UP001603857"/>
    </source>
</evidence>
<evidence type="ECO:0000256" key="3">
    <source>
        <dbReference type="ARBA" id="ARBA00022705"/>
    </source>
</evidence>
<evidence type="ECO:0000259" key="8">
    <source>
        <dbReference type="Pfam" id="PF17855"/>
    </source>
</evidence>
<dbReference type="EC" id="3.6.4.12" evidence="2"/>
<dbReference type="PANTHER" id="PTHR11630">
    <property type="entry name" value="DNA REPLICATION LICENSING FACTOR MCM FAMILY MEMBER"/>
    <property type="match status" value="1"/>
</dbReference>
<dbReference type="GO" id="GO:0005524">
    <property type="term" value="F:ATP binding"/>
    <property type="evidence" value="ECO:0007669"/>
    <property type="project" value="UniProtKB-KW"/>
</dbReference>
<evidence type="ECO:0000259" key="7">
    <source>
        <dbReference type="Pfam" id="PF00493"/>
    </source>
</evidence>
<keyword evidence="4" id="KW-0547">Nucleotide-binding</keyword>
<comment type="similarity">
    <text evidence="1">Belongs to the MCM family.</text>
</comment>
<dbReference type="PANTHER" id="PTHR11630:SF66">
    <property type="entry name" value="DNA REPLICATION LICENSING FACTOR MCM4"/>
    <property type="match status" value="1"/>
</dbReference>
<feature type="domain" description="MCM AAA-lid" evidence="8">
    <location>
        <begin position="49"/>
        <end position="92"/>
    </location>
</feature>
<dbReference type="EMBL" id="JBGMDY010000009">
    <property type="protein sequence ID" value="KAL2323001.1"/>
    <property type="molecule type" value="Genomic_DNA"/>
</dbReference>
<dbReference type="InterPro" id="IPR031327">
    <property type="entry name" value="MCM"/>
</dbReference>